<dbReference type="STRING" id="980251.GCA_001642875_02241"/>
<feature type="region of interest" description="Disordered" evidence="1">
    <location>
        <begin position="160"/>
        <end position="198"/>
    </location>
</feature>
<dbReference type="AlphaFoldDB" id="A0A5B9PC37"/>
<organism evidence="3 4">
    <name type="scientific">Mariniblastus fucicola</name>
    <dbReference type="NCBI Taxonomy" id="980251"/>
    <lineage>
        <taxon>Bacteria</taxon>
        <taxon>Pseudomonadati</taxon>
        <taxon>Planctomycetota</taxon>
        <taxon>Planctomycetia</taxon>
        <taxon>Pirellulales</taxon>
        <taxon>Pirellulaceae</taxon>
        <taxon>Mariniblastus</taxon>
    </lineage>
</organism>
<dbReference type="RefSeq" id="WP_075084674.1">
    <property type="nucleotide sequence ID" value="NZ_CP042912.1"/>
</dbReference>
<evidence type="ECO:0000259" key="2">
    <source>
        <dbReference type="PROSITE" id="PS50006"/>
    </source>
</evidence>
<dbReference type="InterPro" id="IPR000253">
    <property type="entry name" value="FHA_dom"/>
</dbReference>
<dbReference type="Proteomes" id="UP000322214">
    <property type="component" value="Chromosome"/>
</dbReference>
<gene>
    <name evidence="3" type="primary">fhaB</name>
    <name evidence="3" type="ORF">MFFC18_05740</name>
</gene>
<dbReference type="Gene3D" id="2.60.200.20">
    <property type="match status" value="1"/>
</dbReference>
<dbReference type="SUPFAM" id="SSF49879">
    <property type="entry name" value="SMAD/FHA domain"/>
    <property type="match status" value="1"/>
</dbReference>
<dbReference type="KEGG" id="mff:MFFC18_05740"/>
<name>A0A5B9PC37_9BACT</name>
<dbReference type="PANTHER" id="PTHR23308">
    <property type="entry name" value="NUCLEAR INHIBITOR OF PROTEIN PHOSPHATASE-1"/>
    <property type="match status" value="1"/>
</dbReference>
<dbReference type="Pfam" id="PF00498">
    <property type="entry name" value="FHA"/>
    <property type="match status" value="1"/>
</dbReference>
<dbReference type="InterPro" id="IPR050923">
    <property type="entry name" value="Cell_Proc_Reg/RNA_Proc"/>
</dbReference>
<evidence type="ECO:0000313" key="4">
    <source>
        <dbReference type="Proteomes" id="UP000322214"/>
    </source>
</evidence>
<dbReference type="EMBL" id="CP042912">
    <property type="protein sequence ID" value="QEG20723.1"/>
    <property type="molecule type" value="Genomic_DNA"/>
</dbReference>
<keyword evidence="4" id="KW-1185">Reference proteome</keyword>
<dbReference type="OrthoDB" id="283378at2"/>
<dbReference type="CDD" id="cd00060">
    <property type="entry name" value="FHA"/>
    <property type="match status" value="1"/>
</dbReference>
<dbReference type="SMART" id="SM00240">
    <property type="entry name" value="FHA"/>
    <property type="match status" value="1"/>
</dbReference>
<dbReference type="PROSITE" id="PS50006">
    <property type="entry name" value="FHA_DOMAIN"/>
    <property type="match status" value="1"/>
</dbReference>
<evidence type="ECO:0000256" key="1">
    <source>
        <dbReference type="SAM" id="MobiDB-lite"/>
    </source>
</evidence>
<reference evidence="3 4" key="1">
    <citation type="submission" date="2019-08" db="EMBL/GenBank/DDBJ databases">
        <title>Deep-cultivation of Planctomycetes and their phenomic and genomic characterization uncovers novel biology.</title>
        <authorList>
            <person name="Wiegand S."/>
            <person name="Jogler M."/>
            <person name="Boedeker C."/>
            <person name="Pinto D."/>
            <person name="Vollmers J."/>
            <person name="Rivas-Marin E."/>
            <person name="Kohn T."/>
            <person name="Peeters S.H."/>
            <person name="Heuer A."/>
            <person name="Rast P."/>
            <person name="Oberbeckmann S."/>
            <person name="Bunk B."/>
            <person name="Jeske O."/>
            <person name="Meyerdierks A."/>
            <person name="Storesund J.E."/>
            <person name="Kallscheuer N."/>
            <person name="Luecker S."/>
            <person name="Lage O.M."/>
            <person name="Pohl T."/>
            <person name="Merkel B.J."/>
            <person name="Hornburger P."/>
            <person name="Mueller R.-W."/>
            <person name="Bruemmer F."/>
            <person name="Labrenz M."/>
            <person name="Spormann A.M."/>
            <person name="Op den Camp H."/>
            <person name="Overmann J."/>
            <person name="Amann R."/>
            <person name="Jetten M.S.M."/>
            <person name="Mascher T."/>
            <person name="Medema M.H."/>
            <person name="Devos D.P."/>
            <person name="Kaster A.-K."/>
            <person name="Ovreas L."/>
            <person name="Rohde M."/>
            <person name="Galperin M.Y."/>
            <person name="Jogler C."/>
        </authorList>
    </citation>
    <scope>NUCLEOTIDE SEQUENCE [LARGE SCALE GENOMIC DNA]</scope>
    <source>
        <strain evidence="3 4">FC18</strain>
    </source>
</reference>
<sequence>MQVVLRVVGGKHNGREIKLAVPKFIIGRGEGAHLRPSSDLVSRHHCGISVTDGQVIVEDLGSRNGTFVNGEQLSGPHNARSGDTIRIGRLQFELVMDPARSAKKAKVTNVVEAAARTATASKEGIEDSISDWLENEVAPPTESRAETVQFSMEETQTIFGPGAEGREQSSGEIVVDQVEQDSQELKKKGKGKLPPIPKVVHENSKIAADEALKKFFNRR</sequence>
<evidence type="ECO:0000313" key="3">
    <source>
        <dbReference type="EMBL" id="QEG20723.1"/>
    </source>
</evidence>
<proteinExistence type="predicted"/>
<accession>A0A5B9PC37</accession>
<feature type="domain" description="FHA" evidence="2">
    <location>
        <begin position="24"/>
        <end position="73"/>
    </location>
</feature>
<dbReference type="InterPro" id="IPR008984">
    <property type="entry name" value="SMAD_FHA_dom_sf"/>
</dbReference>
<protein>
    <submittedName>
        <fullName evidence="3">FHA domain-containing protein FhaB</fullName>
    </submittedName>
</protein>